<sequence>MKETTRTAARPAAPDPAARQPHSPPLDLSSVPTADFALARAGGGGGGGGPKRAVPARMFNLPEAPTYYPTRDEFGDPLAYIAKIRPDAEKFGICKIVSPEGWKPNFALDTEVTGEKEKEKKKKRQKKRKKKGGVSRLEGVLPPTFPPPDAEEIVCTFRFETRLQKLNSMEGATRTNLNYLDALYKWHRQAGHPITRIPMLDHKPIDLFRLKKEVAARGGPEKVTDGKKWAEIGRILKVDSKTCTSMSASLKAAYMKVCWPYELFLEKQQALSAAAERPAGWAEGASSAVEAGTPQVSTMPANGLSRVHSQVPPSVERPADSSSPSPTSSRTTAASAAPLRRSPRSRKLAQNVSEAPAPPPAAKHTPLQVSARCSPPLNDSCGMKRGAAVDGAESEKKRPKSDFDEETKESGVAQGGLEEEPPEQVRGLALG</sequence>
<dbReference type="InterPro" id="IPR045147">
    <property type="entry name" value="ARI3A/B/C"/>
</dbReference>
<feature type="region of interest" description="Disordered" evidence="5">
    <location>
        <begin position="285"/>
        <end position="431"/>
    </location>
</feature>
<evidence type="ECO:0000256" key="3">
    <source>
        <dbReference type="ARBA" id="ARBA00023163"/>
    </source>
</evidence>
<evidence type="ECO:0000313" key="9">
    <source>
        <dbReference type="Proteomes" id="UP000673691"/>
    </source>
</evidence>
<dbReference type="AlphaFoldDB" id="A0A8H8DGJ9"/>
<feature type="compositionally biased region" description="Gly residues" evidence="5">
    <location>
        <begin position="41"/>
        <end position="50"/>
    </location>
</feature>
<dbReference type="PROSITE" id="PS51011">
    <property type="entry name" value="ARID"/>
    <property type="match status" value="1"/>
</dbReference>
<proteinExistence type="predicted"/>
<keyword evidence="4" id="KW-0539">Nucleus</keyword>
<feature type="domain" description="ARID" evidence="6">
    <location>
        <begin position="173"/>
        <end position="266"/>
    </location>
</feature>
<name>A0A8H8DGJ9_9FUNG</name>
<dbReference type="PANTHER" id="PTHR15348">
    <property type="entry name" value="AT-RICH INTERACTIVE DOMAIN-CONTAINING PROTEIN ARID DOMAIN- CONTAINING PROTEIN DEAD RINGER PROTEIN B-CELL REGULATOR OF IGH TRANSCRIPTION BRIGHT"/>
    <property type="match status" value="1"/>
</dbReference>
<dbReference type="SUPFAM" id="SSF46774">
    <property type="entry name" value="ARID-like"/>
    <property type="match status" value="1"/>
</dbReference>
<dbReference type="CDD" id="cd16100">
    <property type="entry name" value="ARID"/>
    <property type="match status" value="1"/>
</dbReference>
<dbReference type="OrthoDB" id="5587087at2759"/>
<gene>
    <name evidence="8" type="ORF">BJ554DRAFT_2557</name>
</gene>
<dbReference type="Gene3D" id="1.10.150.60">
    <property type="entry name" value="ARID DNA-binding domain"/>
    <property type="match status" value="1"/>
</dbReference>
<dbReference type="InterPro" id="IPR036431">
    <property type="entry name" value="ARID_dom_sf"/>
</dbReference>
<organism evidence="8 9">
    <name type="scientific">Olpidium bornovanus</name>
    <dbReference type="NCBI Taxonomy" id="278681"/>
    <lineage>
        <taxon>Eukaryota</taxon>
        <taxon>Fungi</taxon>
        <taxon>Fungi incertae sedis</taxon>
        <taxon>Olpidiomycota</taxon>
        <taxon>Olpidiomycotina</taxon>
        <taxon>Olpidiomycetes</taxon>
        <taxon>Olpidiales</taxon>
        <taxon>Olpidiaceae</taxon>
        <taxon>Olpidium</taxon>
    </lineage>
</organism>
<evidence type="ECO:0000259" key="6">
    <source>
        <dbReference type="PROSITE" id="PS51011"/>
    </source>
</evidence>
<dbReference type="GO" id="GO:0006357">
    <property type="term" value="P:regulation of transcription by RNA polymerase II"/>
    <property type="evidence" value="ECO:0007669"/>
    <property type="project" value="InterPro"/>
</dbReference>
<evidence type="ECO:0000256" key="4">
    <source>
        <dbReference type="ARBA" id="ARBA00023242"/>
    </source>
</evidence>
<keyword evidence="1" id="KW-0805">Transcription regulation</keyword>
<dbReference type="EMBL" id="JAEFCI010010091">
    <property type="protein sequence ID" value="KAG5457433.1"/>
    <property type="molecule type" value="Genomic_DNA"/>
</dbReference>
<feature type="compositionally biased region" description="Basic and acidic residues" evidence="5">
    <location>
        <begin position="393"/>
        <end position="402"/>
    </location>
</feature>
<dbReference type="SMART" id="SM00501">
    <property type="entry name" value="BRIGHT"/>
    <property type="match status" value="1"/>
</dbReference>
<keyword evidence="3" id="KW-0804">Transcription</keyword>
<dbReference type="Gene3D" id="2.60.120.650">
    <property type="entry name" value="Cupin"/>
    <property type="match status" value="1"/>
</dbReference>
<feature type="compositionally biased region" description="Low complexity" evidence="5">
    <location>
        <begin position="320"/>
        <end position="340"/>
    </location>
</feature>
<dbReference type="InterPro" id="IPR001606">
    <property type="entry name" value="ARID_dom"/>
</dbReference>
<evidence type="ECO:0008006" key="10">
    <source>
        <dbReference type="Google" id="ProtNLM"/>
    </source>
</evidence>
<dbReference type="FunFam" id="1.10.150.60:FF:000016">
    <property type="entry name" value="Putative Lysine-specific demethylase 5B"/>
    <property type="match status" value="1"/>
</dbReference>
<dbReference type="GO" id="GO:0003677">
    <property type="term" value="F:DNA binding"/>
    <property type="evidence" value="ECO:0007669"/>
    <property type="project" value="UniProtKB-KW"/>
</dbReference>
<dbReference type="SMART" id="SM00545">
    <property type="entry name" value="JmjN"/>
    <property type="match status" value="1"/>
</dbReference>
<comment type="caution">
    <text evidence="8">The sequence shown here is derived from an EMBL/GenBank/DDBJ whole genome shotgun (WGS) entry which is preliminary data.</text>
</comment>
<feature type="region of interest" description="Disordered" evidence="5">
    <location>
        <begin position="113"/>
        <end position="145"/>
    </location>
</feature>
<dbReference type="PROSITE" id="PS51183">
    <property type="entry name" value="JMJN"/>
    <property type="match status" value="1"/>
</dbReference>
<evidence type="ECO:0000313" key="8">
    <source>
        <dbReference type="EMBL" id="KAG5457433.1"/>
    </source>
</evidence>
<dbReference type="Pfam" id="PF01388">
    <property type="entry name" value="ARID"/>
    <property type="match status" value="1"/>
</dbReference>
<dbReference type="SMART" id="SM01014">
    <property type="entry name" value="ARID"/>
    <property type="match status" value="1"/>
</dbReference>
<feature type="compositionally biased region" description="Basic residues" evidence="5">
    <location>
        <begin position="119"/>
        <end position="133"/>
    </location>
</feature>
<feature type="compositionally biased region" description="Low complexity" evidence="5">
    <location>
        <begin position="1"/>
        <end position="19"/>
    </location>
</feature>
<feature type="domain" description="JmjN" evidence="7">
    <location>
        <begin position="64"/>
        <end position="105"/>
    </location>
</feature>
<reference evidence="8 9" key="1">
    <citation type="journal article" name="Sci. Rep.">
        <title>Genome-scale phylogenetic analyses confirm Olpidium as the closest living zoosporic fungus to the non-flagellated, terrestrial fungi.</title>
        <authorList>
            <person name="Chang Y."/>
            <person name="Rochon D."/>
            <person name="Sekimoto S."/>
            <person name="Wang Y."/>
            <person name="Chovatia M."/>
            <person name="Sandor L."/>
            <person name="Salamov A."/>
            <person name="Grigoriev I.V."/>
            <person name="Stajich J.E."/>
            <person name="Spatafora J.W."/>
        </authorList>
    </citation>
    <scope>NUCLEOTIDE SEQUENCE [LARGE SCALE GENOMIC DNA]</scope>
    <source>
        <strain evidence="8">S191</strain>
    </source>
</reference>
<dbReference type="Pfam" id="PF02375">
    <property type="entry name" value="JmjN"/>
    <property type="match status" value="1"/>
</dbReference>
<keyword evidence="2" id="KW-0238">DNA-binding</keyword>
<dbReference type="PANTHER" id="PTHR15348:SF0">
    <property type="entry name" value="PROTEIN DEAD RINGER"/>
    <property type="match status" value="1"/>
</dbReference>
<dbReference type="Proteomes" id="UP000673691">
    <property type="component" value="Unassembled WGS sequence"/>
</dbReference>
<evidence type="ECO:0000259" key="7">
    <source>
        <dbReference type="PROSITE" id="PS51183"/>
    </source>
</evidence>
<accession>A0A8H8DGJ9</accession>
<dbReference type="GO" id="GO:0005634">
    <property type="term" value="C:nucleus"/>
    <property type="evidence" value="ECO:0007669"/>
    <property type="project" value="TreeGrafter"/>
</dbReference>
<dbReference type="InterPro" id="IPR003349">
    <property type="entry name" value="JmjN"/>
</dbReference>
<evidence type="ECO:0000256" key="2">
    <source>
        <dbReference type="ARBA" id="ARBA00023125"/>
    </source>
</evidence>
<protein>
    <recommendedName>
        <fullName evidence="10">ARID domain-containing protein</fullName>
    </recommendedName>
</protein>
<feature type="region of interest" description="Disordered" evidence="5">
    <location>
        <begin position="1"/>
        <end position="54"/>
    </location>
</feature>
<keyword evidence="9" id="KW-1185">Reference proteome</keyword>
<evidence type="ECO:0000256" key="5">
    <source>
        <dbReference type="SAM" id="MobiDB-lite"/>
    </source>
</evidence>
<evidence type="ECO:0000256" key="1">
    <source>
        <dbReference type="ARBA" id="ARBA00023015"/>
    </source>
</evidence>